<dbReference type="AlphaFoldDB" id="U2QIC7"/>
<dbReference type="EMBL" id="ACVN02000025">
    <property type="protein sequence ID" value="ERK62655.1"/>
    <property type="molecule type" value="Genomic_DNA"/>
</dbReference>
<feature type="coiled-coil region" evidence="6">
    <location>
        <begin position="559"/>
        <end position="586"/>
    </location>
</feature>
<dbReference type="GO" id="GO:0016787">
    <property type="term" value="F:hydrolase activity"/>
    <property type="evidence" value="ECO:0007669"/>
    <property type="project" value="UniProtKB-KW"/>
</dbReference>
<dbReference type="Gene3D" id="3.40.50.300">
    <property type="entry name" value="P-loop containing nucleotide triphosphate hydrolases"/>
    <property type="match status" value="2"/>
</dbReference>
<comment type="caution">
    <text evidence="9">The sequence shown here is derived from an EMBL/GenBank/DDBJ whole genome shotgun (WGS) entry which is preliminary data.</text>
</comment>
<dbReference type="Pfam" id="PF13087">
    <property type="entry name" value="AAA_12"/>
    <property type="match status" value="1"/>
</dbReference>
<protein>
    <submittedName>
        <fullName evidence="9">AAA domain protein</fullName>
    </submittedName>
</protein>
<dbReference type="GO" id="GO:0005524">
    <property type="term" value="F:ATP binding"/>
    <property type="evidence" value="ECO:0007669"/>
    <property type="project" value="UniProtKB-KW"/>
</dbReference>
<dbReference type="InterPro" id="IPR041679">
    <property type="entry name" value="DNA2/NAM7-like_C"/>
</dbReference>
<keyword evidence="3" id="KW-0378">Hydrolase</keyword>
<dbReference type="PANTHER" id="PTHR43788:SF8">
    <property type="entry name" value="DNA-BINDING PROTEIN SMUBP-2"/>
    <property type="match status" value="1"/>
</dbReference>
<dbReference type="GO" id="GO:0003678">
    <property type="term" value="F:DNA helicase activity"/>
    <property type="evidence" value="ECO:0007669"/>
    <property type="project" value="UniProtKB-ARBA"/>
</dbReference>
<accession>U2QIC7</accession>
<evidence type="ECO:0000256" key="5">
    <source>
        <dbReference type="ARBA" id="ARBA00022840"/>
    </source>
</evidence>
<feature type="domain" description="DNA2/NAM7 helicase-like C-terminal" evidence="8">
    <location>
        <begin position="886"/>
        <end position="1056"/>
    </location>
</feature>
<dbReference type="InterPro" id="IPR050534">
    <property type="entry name" value="Coronavir_polyprotein_1ab"/>
</dbReference>
<evidence type="ECO:0000313" key="9">
    <source>
        <dbReference type="EMBL" id="ERK62655.1"/>
    </source>
</evidence>
<dbReference type="PANTHER" id="PTHR43788">
    <property type="entry name" value="DNA2/NAM7 HELICASE FAMILY MEMBER"/>
    <property type="match status" value="1"/>
</dbReference>
<keyword evidence="4" id="KW-0347">Helicase</keyword>
<evidence type="ECO:0000256" key="6">
    <source>
        <dbReference type="SAM" id="Coils"/>
    </source>
</evidence>
<proteinExistence type="inferred from homology"/>
<dbReference type="InterPro" id="IPR041677">
    <property type="entry name" value="DNA2/NAM7_AAA_11"/>
</dbReference>
<evidence type="ECO:0000256" key="2">
    <source>
        <dbReference type="ARBA" id="ARBA00022741"/>
    </source>
</evidence>
<evidence type="ECO:0000259" key="7">
    <source>
        <dbReference type="Pfam" id="PF13086"/>
    </source>
</evidence>
<organism evidence="9 10">
    <name type="scientific">Propionibacterium acidifaciens F0233</name>
    <dbReference type="NCBI Taxonomy" id="553198"/>
    <lineage>
        <taxon>Bacteria</taxon>
        <taxon>Bacillati</taxon>
        <taxon>Actinomycetota</taxon>
        <taxon>Actinomycetes</taxon>
        <taxon>Propionibacteriales</taxon>
        <taxon>Propionibacteriaceae</taxon>
        <taxon>Propionibacterium</taxon>
    </lineage>
</organism>
<evidence type="ECO:0000259" key="8">
    <source>
        <dbReference type="Pfam" id="PF13087"/>
    </source>
</evidence>
<evidence type="ECO:0000256" key="3">
    <source>
        <dbReference type="ARBA" id="ARBA00022801"/>
    </source>
</evidence>
<name>U2QIC7_9ACTN</name>
<feature type="domain" description="DNA2/NAM7 helicase helicase" evidence="7">
    <location>
        <begin position="774"/>
        <end position="832"/>
    </location>
</feature>
<dbReference type="Proteomes" id="UP000017052">
    <property type="component" value="Unassembled WGS sequence"/>
</dbReference>
<dbReference type="SUPFAM" id="SSF52540">
    <property type="entry name" value="P-loop containing nucleoside triphosphate hydrolases"/>
    <property type="match status" value="1"/>
</dbReference>
<evidence type="ECO:0000256" key="1">
    <source>
        <dbReference type="ARBA" id="ARBA00007913"/>
    </source>
</evidence>
<dbReference type="InterPro" id="IPR027417">
    <property type="entry name" value="P-loop_NTPase"/>
</dbReference>
<dbReference type="Pfam" id="PF13086">
    <property type="entry name" value="AAA_11"/>
    <property type="match status" value="1"/>
</dbReference>
<evidence type="ECO:0000313" key="10">
    <source>
        <dbReference type="Proteomes" id="UP000017052"/>
    </source>
</evidence>
<reference evidence="9" key="1">
    <citation type="submission" date="2013-08" db="EMBL/GenBank/DDBJ databases">
        <authorList>
            <person name="Durkin A.S."/>
            <person name="Haft D.R."/>
            <person name="McCorrison J."/>
            <person name="Torralba M."/>
            <person name="Gillis M."/>
            <person name="Haft D.H."/>
            <person name="Methe B."/>
            <person name="Sutton G."/>
            <person name="Nelson K.E."/>
        </authorList>
    </citation>
    <scope>NUCLEOTIDE SEQUENCE [LARGE SCALE GENOMIC DNA]</scope>
    <source>
        <strain evidence="9">F0233</strain>
    </source>
</reference>
<gene>
    <name evidence="9" type="ORF">HMPREF0682_1144</name>
</gene>
<keyword evidence="6" id="KW-0175">Coiled coil</keyword>
<evidence type="ECO:0000256" key="4">
    <source>
        <dbReference type="ARBA" id="ARBA00022806"/>
    </source>
</evidence>
<keyword evidence="2" id="KW-0547">Nucleotide-binding</keyword>
<keyword evidence="10" id="KW-1185">Reference proteome</keyword>
<sequence>MVGMGFSRIDDEQYRLLRFWWMVELFNPQRVPALTGRPAHPDDRRVIRWAPGDPPPWKRLPPPKPRNGMARVWQHTVYLGVYDLEATYEWLHRMFGADKDAYDERGGGRSACAGLLVDEDGRSVPDSSVLSSALWAVARIKDPGPWSPSWADGFPQAQVAFAEAVAKYEDERFGQGREAPAHDTGSIRDLLRIAQRAAGISGIADLSTDEVVVQSIVVPRHRVEEAPDIDFLNSFYLDDLTAVRDHASEIRTGSALASYLTGDHRLDTRRRIDVRANPAVVDDGVSLDRLPLGRWPSNPDHGLALSQQFAVNHALNDLSPSRGLMGVNGPPGTGKTTMLRDILAGNVVERARRLASLPNPMDAFVGAPYCWKTGSGYPRRVPRLRPELTGFEMIVASANNAAVENVTVEIPAQDAIDRHWWARADYFGDIASAVLRETAGRGTADDGRTGDQRAWGMIAARLGKKRNRSEFRSSFWFDKGTWGGGESPADGAEIPRMQSRLTQWRDGVVPHKGWSQALKDFMLAEKRVTTLIDARRRAHRHLVDLQEARSSEHALVDTVQRARIELRAAEQNVSDHRVLEEQAQERLTQIAAQYDRHMATRPGVLETIFSLGRATRAWRASLDPLLEELSDAERRGRSLAAQGSRLRDGAAELAAGLGSLEGELSRTRDRLSRLRTECAEDKRRYGPAHPDAEQSAEQRELHAPWLDAELDTARSELFLAALQLHQDFFANTARTMLDGLRAACEVVAGGAPKNLEPEKVRAAWQLFFLVVPLVSTTFASCGRMLGGIGPEALGWLLIDEAGQASPQYAVGAIWRARRVVVVGDPLQLRPVVTIPQKAQHDIAAAHGISSTWIPPLASVQTLADRVSPYGTRLRQGEGSVWISAPLRVHRRCDEPMFTLCNEIAYDGIMINGVHRALDDPDHPDPFDAPDGPRIARSCWVDEPAPTPGSHLQENQVVRLEKILDRLIEHGVEASDVIAIAPFRDVADRLAALTSRYHGLRAGTIHTAQGREAPVVVLVLGGDPKRPGAKAWASSTVNLVNVAASRAQRRLYVIGDRASWAGYNYFHQLDGALTP</sequence>
<comment type="similarity">
    <text evidence="1">Belongs to the DNA2/NAM7 helicase family.</text>
</comment>
<keyword evidence="5" id="KW-0067">ATP-binding</keyword>
<feature type="coiled-coil region" evidence="6">
    <location>
        <begin position="657"/>
        <end position="684"/>
    </location>
</feature>